<sequence length="499" mass="58878">MSRLLENKEYFLKTVKIAKLLYKEKKYNDCLLYIERLSYSAWYNFPGYYTSNAIESIIRNIASKTLKFTKQKTAESGQDKTLHIFSEISYVGGHSKLIFSWIENDKNSSHYLLSTWQDQQQVSEIAESYNYKINNNLFAFEKDLKILEKAQKIIETLENNDFSRIILHIHPHDVIPSMVFSSEMLQYPVFFLNHAEHTYWLGAPIIDFLLQIRESNLIKDSKNRNIPVEDQFFLPIPVDESFTLKKTERKTFHILSIGRESKYEPNETYNFYEAALKIVEKFENVVFTIVGISDMNENRKKYQHKRLILVHPTREINKYIEDADLYLEGFPIPSFTSLLEPAMAGMPFVLHYDPASVYKVFDDKKEEGIFYPESLTEWHQEVERIITDETYRKKISDLQQNYLKKYFSAEAWSSQLEKIKSITKNKKHSVRTIPAEEKYLDGRDEELVSVIQTIPMNHYSYTGRLGFFSRLKVVILSLNNPAWVKLLPKKRTLRYLIGR</sequence>
<evidence type="ECO:0000313" key="1">
    <source>
        <dbReference type="EMBL" id="MDR6405348.1"/>
    </source>
</evidence>
<dbReference type="EMBL" id="JAVDQS010000005">
    <property type="protein sequence ID" value="MDR6405348.1"/>
    <property type="molecule type" value="Genomic_DNA"/>
</dbReference>
<proteinExistence type="predicted"/>
<comment type="caution">
    <text evidence="1">The sequence shown here is derived from an EMBL/GenBank/DDBJ whole genome shotgun (WGS) entry which is preliminary data.</text>
</comment>
<dbReference type="RefSeq" id="WP_115982714.1">
    <property type="nucleotide sequence ID" value="NZ_JAVDQS010000005.1"/>
</dbReference>
<keyword evidence="2" id="KW-1185">Reference proteome</keyword>
<organism evidence="1 2">
    <name type="scientific">Chryseobacterium geocarposphaerae</name>
    <dbReference type="NCBI Taxonomy" id="1416776"/>
    <lineage>
        <taxon>Bacteria</taxon>
        <taxon>Pseudomonadati</taxon>
        <taxon>Bacteroidota</taxon>
        <taxon>Flavobacteriia</taxon>
        <taxon>Flavobacteriales</taxon>
        <taxon>Weeksellaceae</taxon>
        <taxon>Chryseobacterium group</taxon>
        <taxon>Chryseobacterium</taxon>
    </lineage>
</organism>
<protein>
    <submittedName>
        <fullName evidence="1">Glycosyltransferase involved in cell wall biosynthesis</fullName>
    </submittedName>
</protein>
<evidence type="ECO:0000313" key="2">
    <source>
        <dbReference type="Proteomes" id="UP001184853"/>
    </source>
</evidence>
<name>A0ABU1LF55_9FLAO</name>
<accession>A0ABU1LF55</accession>
<dbReference type="Proteomes" id="UP001184853">
    <property type="component" value="Unassembled WGS sequence"/>
</dbReference>
<dbReference type="SUPFAM" id="SSF53756">
    <property type="entry name" value="UDP-Glycosyltransferase/glycogen phosphorylase"/>
    <property type="match status" value="1"/>
</dbReference>
<dbReference type="Gene3D" id="3.40.50.2000">
    <property type="entry name" value="Glycogen Phosphorylase B"/>
    <property type="match status" value="2"/>
</dbReference>
<reference evidence="1 2" key="1">
    <citation type="submission" date="2023-07" db="EMBL/GenBank/DDBJ databases">
        <title>Sorghum-associated microbial communities from plants grown in Nebraska, USA.</title>
        <authorList>
            <person name="Schachtman D."/>
        </authorList>
    </citation>
    <scope>NUCLEOTIDE SEQUENCE [LARGE SCALE GENOMIC DNA]</scope>
    <source>
        <strain evidence="1 2">DS1709</strain>
    </source>
</reference>
<gene>
    <name evidence="1" type="ORF">J2781_002277</name>
</gene>